<accession>A0A2U9KCY6</accession>
<feature type="compositionally biased region" description="Basic residues" evidence="1">
    <location>
        <begin position="144"/>
        <end position="154"/>
    </location>
</feature>
<proteinExistence type="predicted"/>
<feature type="region of interest" description="Disordered" evidence="1">
    <location>
        <begin position="33"/>
        <end position="52"/>
    </location>
</feature>
<organism evidence="2">
    <name type="scientific">Streptosporangium sp. KD35</name>
    <dbReference type="NCBI Taxonomy" id="2162663"/>
    <lineage>
        <taxon>Bacteria</taxon>
        <taxon>Bacillati</taxon>
        <taxon>Actinomycetota</taxon>
        <taxon>Actinomycetes</taxon>
        <taxon>Streptosporangiales</taxon>
        <taxon>Streptosporangiaceae</taxon>
        <taxon>Streptosporangium</taxon>
    </lineage>
</organism>
<sequence>MTAPAAEGASDLHVVADRTAGAGLARDRRVRARVREGRRRGGMAQAPDHALHVGGMGRSSRFHPDRPGHPHDPCRLLRSGFTGGAGVFRERRSSRPRHAGRGMLHRVSRCSGHHHRVLDRLPRSQPGRGPSAADAAGRQDRGGRLRRIRQRRAVRGPVTDRRHTHPGRPIRAAQPLGSLVGCDPFRGRYGHHHPCHRSRGTGARGGPAVDDRDGDGDRGAHLGGAEFRAFLAGVPPSVGGLGADSQPRSPGRGCRVGVSAVTSRGYGGPGVLCGRGAGGGKSRFLPPRLVIHPPRNGRYGCRKPGRLPSGAIVAQWGLCESGRRPEAA</sequence>
<evidence type="ECO:0000256" key="1">
    <source>
        <dbReference type="SAM" id="MobiDB-lite"/>
    </source>
</evidence>
<protein>
    <submittedName>
        <fullName evidence="2">FunJ3</fullName>
    </submittedName>
</protein>
<feature type="region of interest" description="Disordered" evidence="1">
    <location>
        <begin position="110"/>
        <end position="175"/>
    </location>
</feature>
<dbReference type="AlphaFoldDB" id="A0A2U9KCY6"/>
<name>A0A2U9KCY6_9ACTN</name>
<dbReference type="EMBL" id="MH203088">
    <property type="protein sequence ID" value="AWS27352.1"/>
    <property type="molecule type" value="Genomic_DNA"/>
</dbReference>
<feature type="compositionally biased region" description="Basic and acidic residues" evidence="1">
    <location>
        <begin position="62"/>
        <end position="75"/>
    </location>
</feature>
<evidence type="ECO:0000313" key="2">
    <source>
        <dbReference type="EMBL" id="AWS27352.1"/>
    </source>
</evidence>
<feature type="region of interest" description="Disordered" evidence="1">
    <location>
        <begin position="60"/>
        <end position="80"/>
    </location>
</feature>
<reference evidence="2" key="1">
    <citation type="submission" date="2018-04" db="EMBL/GenBank/DDBJ databases">
        <title>Secondary Metabolite Response of Diverse Hypogean Actinomycetes to Chemical and Biological Stimuli.</title>
        <authorList>
            <person name="Covington B.C."/>
            <person name="Spraggins J.M."/>
            <person name="Ynigex-Gutierrez A.E."/>
            <person name="Bachmann B.O."/>
        </authorList>
    </citation>
    <scope>NUCLEOTIDE SEQUENCE</scope>
    <source>
        <strain evidence="2">Kd35</strain>
    </source>
</reference>